<feature type="region of interest" description="Disordered" evidence="8">
    <location>
        <begin position="22"/>
        <end position="48"/>
    </location>
</feature>
<evidence type="ECO:0000256" key="5">
    <source>
        <dbReference type="ARBA" id="ARBA00022989"/>
    </source>
</evidence>
<evidence type="ECO:0000256" key="8">
    <source>
        <dbReference type="SAM" id="MobiDB-lite"/>
    </source>
</evidence>
<proteinExistence type="inferred from homology"/>
<feature type="transmembrane region" description="Helical" evidence="9">
    <location>
        <begin position="315"/>
        <end position="333"/>
    </location>
</feature>
<dbReference type="Pfam" id="PF00854">
    <property type="entry name" value="PTR2"/>
    <property type="match status" value="1"/>
</dbReference>
<keyword evidence="3 7" id="KW-0812">Transmembrane</keyword>
<keyword evidence="6 9" id="KW-0472">Membrane</keyword>
<evidence type="ECO:0000256" key="7">
    <source>
        <dbReference type="RuleBase" id="RU003755"/>
    </source>
</evidence>
<dbReference type="Gene3D" id="1.20.1250.20">
    <property type="entry name" value="MFS general substrate transporter like domains"/>
    <property type="match status" value="1"/>
</dbReference>
<keyword evidence="4" id="KW-0653">Protein transport</keyword>
<feature type="transmembrane region" description="Helical" evidence="9">
    <location>
        <begin position="201"/>
        <end position="223"/>
    </location>
</feature>
<name>A0A913YD45_EXADI</name>
<evidence type="ECO:0000256" key="3">
    <source>
        <dbReference type="ARBA" id="ARBA00022692"/>
    </source>
</evidence>
<accession>A0A913YD45</accession>
<dbReference type="GO" id="GO:0022857">
    <property type="term" value="F:transmembrane transporter activity"/>
    <property type="evidence" value="ECO:0007669"/>
    <property type="project" value="InterPro"/>
</dbReference>
<evidence type="ECO:0000256" key="9">
    <source>
        <dbReference type="SAM" id="Phobius"/>
    </source>
</evidence>
<dbReference type="GeneID" id="110233549"/>
<feature type="transmembrane region" description="Helical" evidence="9">
    <location>
        <begin position="121"/>
        <end position="141"/>
    </location>
</feature>
<dbReference type="PANTHER" id="PTHR11654">
    <property type="entry name" value="OLIGOPEPTIDE TRANSPORTER-RELATED"/>
    <property type="match status" value="1"/>
</dbReference>
<reference evidence="10" key="1">
    <citation type="submission" date="2022-11" db="UniProtKB">
        <authorList>
            <consortium name="EnsemblMetazoa"/>
        </authorList>
    </citation>
    <scope>IDENTIFICATION</scope>
</reference>
<keyword evidence="4" id="KW-0571">Peptide transport</keyword>
<dbReference type="SUPFAM" id="SSF103473">
    <property type="entry name" value="MFS general substrate transporter"/>
    <property type="match status" value="1"/>
</dbReference>
<evidence type="ECO:0000256" key="6">
    <source>
        <dbReference type="ARBA" id="ARBA00023136"/>
    </source>
</evidence>
<dbReference type="PROSITE" id="PS01023">
    <property type="entry name" value="PTR2_2"/>
    <property type="match status" value="1"/>
</dbReference>
<keyword evidence="5 9" id="KW-1133">Transmembrane helix</keyword>
<dbReference type="OrthoDB" id="8904098at2759"/>
<dbReference type="AlphaFoldDB" id="A0A913YD45"/>
<dbReference type="InterPro" id="IPR018456">
    <property type="entry name" value="PTR2_symporter_CS"/>
</dbReference>
<evidence type="ECO:0000256" key="1">
    <source>
        <dbReference type="ARBA" id="ARBA00004141"/>
    </source>
</evidence>
<dbReference type="InterPro" id="IPR000109">
    <property type="entry name" value="POT_fam"/>
</dbReference>
<feature type="transmembrane region" description="Helical" evidence="9">
    <location>
        <begin position="353"/>
        <end position="374"/>
    </location>
</feature>
<keyword evidence="11" id="KW-1185">Reference proteome</keyword>
<dbReference type="GO" id="GO:0006857">
    <property type="term" value="P:oligopeptide transport"/>
    <property type="evidence" value="ECO:0007669"/>
    <property type="project" value="InterPro"/>
</dbReference>
<protein>
    <recommendedName>
        <fullName evidence="12">Solute carrier family 15 member 4</fullName>
    </recommendedName>
</protein>
<evidence type="ECO:0000256" key="4">
    <source>
        <dbReference type="ARBA" id="ARBA00022856"/>
    </source>
</evidence>
<organism evidence="10 11">
    <name type="scientific">Exaiptasia diaphana</name>
    <name type="common">Tropical sea anemone</name>
    <name type="synonym">Aiptasia pulchella</name>
    <dbReference type="NCBI Taxonomy" id="2652724"/>
    <lineage>
        <taxon>Eukaryota</taxon>
        <taxon>Metazoa</taxon>
        <taxon>Cnidaria</taxon>
        <taxon>Anthozoa</taxon>
        <taxon>Hexacorallia</taxon>
        <taxon>Actiniaria</taxon>
        <taxon>Aiptasiidae</taxon>
        <taxon>Exaiptasia</taxon>
    </lineage>
</organism>
<dbReference type="EnsemblMetazoa" id="XM_028657449.1">
    <property type="protein sequence ID" value="XP_028513250.1"/>
    <property type="gene ID" value="LOC110233549"/>
</dbReference>
<evidence type="ECO:0000313" key="10">
    <source>
        <dbReference type="EnsemblMetazoa" id="XP_028513250.1"/>
    </source>
</evidence>
<evidence type="ECO:0000313" key="11">
    <source>
        <dbReference type="Proteomes" id="UP000887567"/>
    </source>
</evidence>
<feature type="transmembrane region" description="Helical" evidence="9">
    <location>
        <begin position="490"/>
        <end position="510"/>
    </location>
</feature>
<dbReference type="RefSeq" id="XP_028513250.1">
    <property type="nucleotide sequence ID" value="XM_028657449.1"/>
</dbReference>
<evidence type="ECO:0000256" key="2">
    <source>
        <dbReference type="ARBA" id="ARBA00005982"/>
    </source>
</evidence>
<feature type="transmembrane region" description="Helical" evidence="9">
    <location>
        <begin position="522"/>
        <end position="542"/>
    </location>
</feature>
<feature type="compositionally biased region" description="Basic residues" evidence="8">
    <location>
        <begin position="34"/>
        <end position="48"/>
    </location>
</feature>
<dbReference type="Proteomes" id="UP000887567">
    <property type="component" value="Unplaced"/>
</dbReference>
<comment type="similarity">
    <text evidence="2 7">Belongs to the major facilitator superfamily. Proton-dependent oligopeptide transporter (POT/PTR) (TC 2.A.17) family.</text>
</comment>
<keyword evidence="7" id="KW-0813">Transport</keyword>
<dbReference type="InterPro" id="IPR036259">
    <property type="entry name" value="MFS_trans_sf"/>
</dbReference>
<feature type="transmembrane region" description="Helical" evidence="9">
    <location>
        <begin position="161"/>
        <end position="180"/>
    </location>
</feature>
<dbReference type="OMA" id="FKCCISP"/>
<comment type="subcellular location">
    <subcellularLocation>
        <location evidence="1 7">Membrane</location>
        <topology evidence="1 7">Multi-pass membrane protein</topology>
    </subcellularLocation>
</comment>
<dbReference type="KEGG" id="epa:110233549"/>
<evidence type="ECO:0008006" key="12">
    <source>
        <dbReference type="Google" id="ProtNLM"/>
    </source>
</evidence>
<dbReference type="GO" id="GO:0016020">
    <property type="term" value="C:membrane"/>
    <property type="evidence" value="ECO:0007669"/>
    <property type="project" value="UniProtKB-SubCell"/>
</dbReference>
<feature type="transmembrane region" description="Helical" evidence="9">
    <location>
        <begin position="229"/>
        <end position="249"/>
    </location>
</feature>
<sequence length="573" mass="65504">NLERSVLLHSNFKKIKKPNDVAPLVENNSSSSSKTKRKSRSHLPGKHSSRTLVTKKILITELCERLTFYGITAKKKPFCTEMLGLSKPIPSTVKKNFQGTCYFLPVFGGWLKKKYMGRFNVTYGSSLIYFVKKLLLSVVSIEDSSFQTYTNGSHLGRKLKIIYFVVALVFLAIGTGGIKANVSPFGADQVKDLGPEAIQKFFNWFYWFINIGSFFSFTLVVYVQQEVNFFYGYIITAGSMFLAVIAFCIKKNKYIVHPPGGSIVGDTFKKNWTAMKRSRKSERPIPRIKGESWLDRAKETRGGHFSNGEVEDVKALLRIIPIFAMFIIYWTLYSQMQTTYLIQAQYMKIRFGISFPAASLSIFDIVAVLILIPFMDKVVYPLLRYIGFKKTPLRRVGMGMLFAASSVAKKGCVEMERRGRFESGHTVKKKLFEKTFIAADMSIFYQVKKILLIGTSEVFTSITGLEFKKTQAPRCLQGLVMGVFLVTKKLGNYLSGALANIISYAQPHWYPAENPNNGHFEYYFFLKKRLMVVNFFIFLIVARKYQYVDHRKHKTSQASNPNWERKKNQSIES</sequence>